<dbReference type="Pfam" id="PF13202">
    <property type="entry name" value="EF-hand_5"/>
    <property type="match status" value="1"/>
</dbReference>
<keyword evidence="4" id="KW-1185">Reference proteome</keyword>
<dbReference type="Pfam" id="PF13405">
    <property type="entry name" value="EF-hand_6"/>
    <property type="match status" value="1"/>
</dbReference>
<sequence length="475" mass="54107">MMFLNSKPRTIEKPTSEEELKSIFKKYDKTGDGKLSRQELKMAACLWFSGFRSYRALRHADRNNDGYISENEINELVNYALKMGYKAIHLSQQISDIFCIVTTDYSVVATGAEYDEHGEEEYFKRDDPNANSPFAEELIKTFNIDRYPMRMQCDSATYLTGDFVVKSAMGKSVDAFKKILQEQKLDAYFRDSCVGKYLDLSEDNNAHFQIKMVYELLKRRFMYENKDKMDEVWIYYYGMLVCFGWKEFVIVTGLKCYPPSQVIPILTPQKIPCTPKKGKGKSCDRVDLVSIVGPSFKNKNLIEALKGKELSKKHKQSLCLIVHPSLVPTNREMKIPFFLNLRSVQTLSGPKVIDRIKMELFGATTITKKIILEGGLVVIDVLVSGDGDIGGGSSAAVGSNDAPLTAFKTNHYEYDHTSYIDFASLSECFACKYQDYRAKHDVVINAINALTASIKELTSKRVSFHQRKFFSHPLH</sequence>
<dbReference type="AlphaFoldDB" id="A0A2G2VHP5"/>
<accession>A0A2G2VHP5</accession>
<keyword evidence="1" id="KW-0106">Calcium</keyword>
<evidence type="ECO:0000259" key="2">
    <source>
        <dbReference type="PROSITE" id="PS50222"/>
    </source>
</evidence>
<dbReference type="GO" id="GO:0005509">
    <property type="term" value="F:calcium ion binding"/>
    <property type="evidence" value="ECO:0007669"/>
    <property type="project" value="InterPro"/>
</dbReference>
<feature type="domain" description="EF-hand" evidence="2">
    <location>
        <begin position="55"/>
        <end position="83"/>
    </location>
</feature>
<name>A0A2G2VHP5_CAPBA</name>
<dbReference type="InterPro" id="IPR011992">
    <property type="entry name" value="EF-hand-dom_pair"/>
</dbReference>
<dbReference type="InterPro" id="IPR018247">
    <property type="entry name" value="EF_Hand_1_Ca_BS"/>
</dbReference>
<proteinExistence type="predicted"/>
<reference evidence="3 4" key="1">
    <citation type="journal article" date="2017" name="Genome Biol.">
        <title>New reference genome sequences of hot pepper reveal the massive evolution of plant disease-resistance genes by retroduplication.</title>
        <authorList>
            <person name="Kim S."/>
            <person name="Park J."/>
            <person name="Yeom S.I."/>
            <person name="Kim Y.M."/>
            <person name="Seo E."/>
            <person name="Kim K.T."/>
            <person name="Kim M.S."/>
            <person name="Lee J.M."/>
            <person name="Cheong K."/>
            <person name="Shin H.S."/>
            <person name="Kim S.B."/>
            <person name="Han K."/>
            <person name="Lee J."/>
            <person name="Park M."/>
            <person name="Lee H.A."/>
            <person name="Lee H.Y."/>
            <person name="Lee Y."/>
            <person name="Oh S."/>
            <person name="Lee J.H."/>
            <person name="Choi E."/>
            <person name="Choi E."/>
            <person name="Lee S.E."/>
            <person name="Jeon J."/>
            <person name="Kim H."/>
            <person name="Choi G."/>
            <person name="Song H."/>
            <person name="Lee J."/>
            <person name="Lee S.C."/>
            <person name="Kwon J.K."/>
            <person name="Lee H.Y."/>
            <person name="Koo N."/>
            <person name="Hong Y."/>
            <person name="Kim R.W."/>
            <person name="Kang W.H."/>
            <person name="Huh J.H."/>
            <person name="Kang B.C."/>
            <person name="Yang T.J."/>
            <person name="Lee Y.H."/>
            <person name="Bennetzen J.L."/>
            <person name="Choi D."/>
        </authorList>
    </citation>
    <scope>NUCLEOTIDE SEQUENCE [LARGE SCALE GENOMIC DNA]</scope>
    <source>
        <strain evidence="4">cv. PBC81</strain>
    </source>
</reference>
<dbReference type="Proteomes" id="UP000224567">
    <property type="component" value="Unassembled WGS sequence"/>
</dbReference>
<dbReference type="PANTHER" id="PTHR48449">
    <property type="entry name" value="DUF1985 DOMAIN-CONTAINING PROTEIN"/>
    <property type="match status" value="1"/>
</dbReference>
<dbReference type="CDD" id="cd00051">
    <property type="entry name" value="EFh"/>
    <property type="match status" value="1"/>
</dbReference>
<dbReference type="PROSITE" id="PS00018">
    <property type="entry name" value="EF_HAND_1"/>
    <property type="match status" value="1"/>
</dbReference>
<protein>
    <recommendedName>
        <fullName evidence="2">EF-hand domain-containing protein</fullName>
    </recommendedName>
</protein>
<comment type="caution">
    <text evidence="3">The sequence shown here is derived from an EMBL/GenBank/DDBJ whole genome shotgun (WGS) entry which is preliminary data.</text>
</comment>
<dbReference type="OrthoDB" id="1337600at2759"/>
<evidence type="ECO:0000256" key="1">
    <source>
        <dbReference type="ARBA" id="ARBA00022837"/>
    </source>
</evidence>
<dbReference type="SMART" id="SM00054">
    <property type="entry name" value="EFh"/>
    <property type="match status" value="2"/>
</dbReference>
<gene>
    <name evidence="3" type="ORF">CQW23_28841</name>
</gene>
<dbReference type="Pfam" id="PF09331">
    <property type="entry name" value="DUF1985"/>
    <property type="match status" value="1"/>
</dbReference>
<dbReference type="PROSITE" id="PS50222">
    <property type="entry name" value="EF_HAND_2"/>
    <property type="match status" value="2"/>
</dbReference>
<dbReference type="EMBL" id="MLFT02000012">
    <property type="protein sequence ID" value="PHT32504.1"/>
    <property type="molecule type" value="Genomic_DNA"/>
</dbReference>
<dbReference type="InterPro" id="IPR015410">
    <property type="entry name" value="DUF1985"/>
</dbReference>
<evidence type="ECO:0000313" key="4">
    <source>
        <dbReference type="Proteomes" id="UP000224567"/>
    </source>
</evidence>
<dbReference type="Gene3D" id="1.10.238.10">
    <property type="entry name" value="EF-hand"/>
    <property type="match status" value="1"/>
</dbReference>
<dbReference type="SUPFAM" id="SSF47473">
    <property type="entry name" value="EF-hand"/>
    <property type="match status" value="1"/>
</dbReference>
<dbReference type="PANTHER" id="PTHR48449:SF1">
    <property type="entry name" value="DUF1985 DOMAIN-CONTAINING PROTEIN"/>
    <property type="match status" value="1"/>
</dbReference>
<feature type="domain" description="EF-hand" evidence="2">
    <location>
        <begin position="15"/>
        <end position="50"/>
    </location>
</feature>
<evidence type="ECO:0000313" key="3">
    <source>
        <dbReference type="EMBL" id="PHT32504.1"/>
    </source>
</evidence>
<reference evidence="4" key="2">
    <citation type="journal article" date="2017" name="J. Anim. Genet.">
        <title>Multiple reference genome sequences of hot pepper reveal the massive evolution of plant disease resistance genes by retroduplication.</title>
        <authorList>
            <person name="Kim S."/>
            <person name="Park J."/>
            <person name="Yeom S.-I."/>
            <person name="Kim Y.-M."/>
            <person name="Seo E."/>
            <person name="Kim K.-T."/>
            <person name="Kim M.-S."/>
            <person name="Lee J.M."/>
            <person name="Cheong K."/>
            <person name="Shin H.-S."/>
            <person name="Kim S.-B."/>
            <person name="Han K."/>
            <person name="Lee J."/>
            <person name="Park M."/>
            <person name="Lee H.-A."/>
            <person name="Lee H.-Y."/>
            <person name="Lee Y."/>
            <person name="Oh S."/>
            <person name="Lee J.H."/>
            <person name="Choi E."/>
            <person name="Choi E."/>
            <person name="Lee S.E."/>
            <person name="Jeon J."/>
            <person name="Kim H."/>
            <person name="Choi G."/>
            <person name="Song H."/>
            <person name="Lee J."/>
            <person name="Lee S.-C."/>
            <person name="Kwon J.-K."/>
            <person name="Lee H.-Y."/>
            <person name="Koo N."/>
            <person name="Hong Y."/>
            <person name="Kim R.W."/>
            <person name="Kang W.-H."/>
            <person name="Huh J.H."/>
            <person name="Kang B.-C."/>
            <person name="Yang T.-J."/>
            <person name="Lee Y.-H."/>
            <person name="Bennetzen J.L."/>
            <person name="Choi D."/>
        </authorList>
    </citation>
    <scope>NUCLEOTIDE SEQUENCE [LARGE SCALE GENOMIC DNA]</scope>
    <source>
        <strain evidence="4">cv. PBC81</strain>
    </source>
</reference>
<organism evidence="3 4">
    <name type="scientific">Capsicum baccatum</name>
    <name type="common">Peruvian pepper</name>
    <dbReference type="NCBI Taxonomy" id="33114"/>
    <lineage>
        <taxon>Eukaryota</taxon>
        <taxon>Viridiplantae</taxon>
        <taxon>Streptophyta</taxon>
        <taxon>Embryophyta</taxon>
        <taxon>Tracheophyta</taxon>
        <taxon>Spermatophyta</taxon>
        <taxon>Magnoliopsida</taxon>
        <taxon>eudicotyledons</taxon>
        <taxon>Gunneridae</taxon>
        <taxon>Pentapetalae</taxon>
        <taxon>asterids</taxon>
        <taxon>lamiids</taxon>
        <taxon>Solanales</taxon>
        <taxon>Solanaceae</taxon>
        <taxon>Solanoideae</taxon>
        <taxon>Capsiceae</taxon>
        <taxon>Capsicum</taxon>
    </lineage>
</organism>
<dbReference type="InterPro" id="IPR002048">
    <property type="entry name" value="EF_hand_dom"/>
</dbReference>